<dbReference type="Gene3D" id="1.25.40.10">
    <property type="entry name" value="Tetratricopeptide repeat domain"/>
    <property type="match status" value="1"/>
</dbReference>
<dbReference type="EMBL" id="JBELPZ010000003">
    <property type="protein sequence ID" value="MFL9843765.1"/>
    <property type="molecule type" value="Genomic_DNA"/>
</dbReference>
<dbReference type="SUPFAM" id="SSF48452">
    <property type="entry name" value="TPR-like"/>
    <property type="match status" value="1"/>
</dbReference>
<keyword evidence="2" id="KW-1185">Reference proteome</keyword>
<accession>A0ABW8YX65</accession>
<evidence type="ECO:0000313" key="2">
    <source>
        <dbReference type="Proteomes" id="UP001629156"/>
    </source>
</evidence>
<evidence type="ECO:0000313" key="1">
    <source>
        <dbReference type="EMBL" id="MFL9843765.1"/>
    </source>
</evidence>
<sequence length="447" mass="50405">MKTAEIESDLLNSDYESAIHHVDKNKFLKKDRNRLLYLMEKGKLEHLKGNYEESNKLLEEAYIMIDDRIKTKAGQAVAAKFTNPMAEPYKGEDFEKVTIHYYKALNYFYLGMPNEALVEAKRINIKLYQLNEKYKENKNRYSEDAFSQIVQGILYESIGDINNAFIAYRNAYEIYERNGGEYFGVPAPLQLKEDLLRTALKMGFKEEYNTYVEKFKLEAPANKAEPEGEAIIFWENGLSPAKDQIVLTVAGGGGVFYGAYWDGDVQQEIIIPIPPGANIGNVNAIAIPKYRERGNYYNKAAIVVNGKEEDFELAEDFYPIAKQCLKDRMLRETIDLVARFATKKASSAILGEIVGNALGDDAGDIAKLGGDIAGAATEKADTRNWQSLPATISYVRIPLKKGSENTFTIKKYGPEGVIDTDTITIPYKRGLQIVNYSDLGRTKYLLN</sequence>
<gene>
    <name evidence="1" type="ORF">ABS766_04965</name>
</gene>
<name>A0ABW8YX65_9FLAO</name>
<dbReference type="Proteomes" id="UP001629156">
    <property type="component" value="Unassembled WGS sequence"/>
</dbReference>
<dbReference type="InterPro" id="IPR011990">
    <property type="entry name" value="TPR-like_helical_dom_sf"/>
</dbReference>
<dbReference type="RefSeq" id="WP_408084017.1">
    <property type="nucleotide sequence ID" value="NZ_JBELPZ010000003.1"/>
</dbReference>
<comment type="caution">
    <text evidence="1">The sequence shown here is derived from an EMBL/GenBank/DDBJ whole genome shotgun (WGS) entry which is preliminary data.</text>
</comment>
<organism evidence="1 2">
    <name type="scientific">Flavobacterium rhizosphaerae</name>
    <dbReference type="NCBI Taxonomy" id="3163298"/>
    <lineage>
        <taxon>Bacteria</taxon>
        <taxon>Pseudomonadati</taxon>
        <taxon>Bacteroidota</taxon>
        <taxon>Flavobacteriia</taxon>
        <taxon>Flavobacteriales</taxon>
        <taxon>Flavobacteriaceae</taxon>
        <taxon>Flavobacterium</taxon>
    </lineage>
</organism>
<proteinExistence type="predicted"/>
<reference evidence="1 2" key="1">
    <citation type="submission" date="2024-06" db="EMBL/GenBank/DDBJ databases">
        <authorList>
            <person name="Kaempfer P."/>
            <person name="Viver T."/>
        </authorList>
    </citation>
    <scope>NUCLEOTIDE SEQUENCE [LARGE SCALE GENOMIC DNA]</scope>
    <source>
        <strain evidence="1 2">ST-119</strain>
    </source>
</reference>
<protein>
    <submittedName>
        <fullName evidence="1">Uncharacterized protein</fullName>
    </submittedName>
</protein>